<protein>
    <submittedName>
        <fullName evidence="1">Uncharacterized protein</fullName>
    </submittedName>
</protein>
<accession>A0A026WBC1</accession>
<evidence type="ECO:0000313" key="1">
    <source>
        <dbReference type="EMBL" id="EZA52339.1"/>
    </source>
</evidence>
<gene>
    <name evidence="1" type="ORF">X777_09009</name>
</gene>
<reference evidence="1 2" key="1">
    <citation type="journal article" date="2014" name="Curr. Biol.">
        <title>The genome of the clonal raider ant Cerapachys biroi.</title>
        <authorList>
            <person name="Oxley P.R."/>
            <person name="Ji L."/>
            <person name="Fetter-Pruneda I."/>
            <person name="McKenzie S.K."/>
            <person name="Li C."/>
            <person name="Hu H."/>
            <person name="Zhang G."/>
            <person name="Kronauer D.J."/>
        </authorList>
    </citation>
    <scope>NUCLEOTIDE SEQUENCE [LARGE SCALE GENOMIC DNA]</scope>
</reference>
<sequence>MRAQEMAANSYDFKIKGTVKGNRREIEQSHLTMKRTRIAGDYANAQRSTNIFHQGISCVSQIGRKELSIASCHRYWHGAESRKTWKPN</sequence>
<evidence type="ECO:0000313" key="2">
    <source>
        <dbReference type="Proteomes" id="UP000053097"/>
    </source>
</evidence>
<dbReference type="EMBL" id="KK107347">
    <property type="protein sequence ID" value="EZA52339.1"/>
    <property type="molecule type" value="Genomic_DNA"/>
</dbReference>
<name>A0A026WBC1_OOCBI</name>
<keyword evidence="2" id="KW-1185">Reference proteome</keyword>
<organism evidence="1 2">
    <name type="scientific">Ooceraea biroi</name>
    <name type="common">Clonal raider ant</name>
    <name type="synonym">Cerapachys biroi</name>
    <dbReference type="NCBI Taxonomy" id="2015173"/>
    <lineage>
        <taxon>Eukaryota</taxon>
        <taxon>Metazoa</taxon>
        <taxon>Ecdysozoa</taxon>
        <taxon>Arthropoda</taxon>
        <taxon>Hexapoda</taxon>
        <taxon>Insecta</taxon>
        <taxon>Pterygota</taxon>
        <taxon>Neoptera</taxon>
        <taxon>Endopterygota</taxon>
        <taxon>Hymenoptera</taxon>
        <taxon>Apocrita</taxon>
        <taxon>Aculeata</taxon>
        <taxon>Formicoidea</taxon>
        <taxon>Formicidae</taxon>
        <taxon>Dorylinae</taxon>
        <taxon>Ooceraea</taxon>
    </lineage>
</organism>
<dbReference type="Proteomes" id="UP000053097">
    <property type="component" value="Unassembled WGS sequence"/>
</dbReference>
<proteinExistence type="predicted"/>
<dbReference type="AlphaFoldDB" id="A0A026WBC1"/>